<name>A0A1I3D192_9LACT</name>
<dbReference type="Gene3D" id="1.10.10.10">
    <property type="entry name" value="Winged helix-like DNA-binding domain superfamily/Winged helix DNA-binding domain"/>
    <property type="match status" value="1"/>
</dbReference>
<evidence type="ECO:0000313" key="6">
    <source>
        <dbReference type="EMBL" id="SFH80241.1"/>
    </source>
</evidence>
<dbReference type="SUPFAM" id="SSF46785">
    <property type="entry name" value="Winged helix' DNA-binding domain"/>
    <property type="match status" value="1"/>
</dbReference>
<evidence type="ECO:0000256" key="1">
    <source>
        <dbReference type="ARBA" id="ARBA00009437"/>
    </source>
</evidence>
<dbReference type="InterPro" id="IPR036388">
    <property type="entry name" value="WH-like_DNA-bd_sf"/>
</dbReference>
<keyword evidence="2" id="KW-0805">Transcription regulation</keyword>
<keyword evidence="3 6" id="KW-0238">DNA-binding</keyword>
<dbReference type="EMBL" id="FOQE01000026">
    <property type="protein sequence ID" value="SFH80241.1"/>
    <property type="molecule type" value="Genomic_DNA"/>
</dbReference>
<reference evidence="6 7" key="1">
    <citation type="submission" date="2016-10" db="EMBL/GenBank/DDBJ databases">
        <authorList>
            <person name="de Groot N.N."/>
        </authorList>
    </citation>
    <scope>NUCLEOTIDE SEQUENCE [LARGE SCALE GENOMIC DNA]</scope>
    <source>
        <strain evidence="6 7">DSM 27630</strain>
    </source>
</reference>
<evidence type="ECO:0000256" key="3">
    <source>
        <dbReference type="ARBA" id="ARBA00023125"/>
    </source>
</evidence>
<sequence length="287" mass="32722">MFNLKLLQTFKTSIDCGSFTSAAKLLNYSPSTVSKHISELEREVGAPLINEGILSKGLTPIGELTYNYAIEALVHFDEFNLKVHSALEATTKIRIGGMERYLSEMVVSKVIHYQQQHPHYQFDLLHRTGDETIDQLKDYSLDIGIVADRFVPPSFESLLVKRESLVLIASEETVKKVKQHDETLENLPILIDKKASLIFNYVLRDNNSYQNVIHVEGDDMLNKGTKENLCLGITSEGYFAPGEFQVLKVYNEKAPVRLIYPSKIHQDKLKEQFLQSLIRHIEQLDLI</sequence>
<evidence type="ECO:0000313" key="7">
    <source>
        <dbReference type="Proteomes" id="UP000198668"/>
    </source>
</evidence>
<dbReference type="Gene3D" id="3.40.190.10">
    <property type="entry name" value="Periplasmic binding protein-like II"/>
    <property type="match status" value="2"/>
</dbReference>
<feature type="domain" description="HTH lysR-type" evidence="5">
    <location>
        <begin position="2"/>
        <end position="48"/>
    </location>
</feature>
<keyword evidence="4" id="KW-0804">Transcription</keyword>
<accession>A0A1I3D192</accession>
<gene>
    <name evidence="6" type="ORF">SAMN04489868_12622</name>
</gene>
<dbReference type="CDD" id="cd05466">
    <property type="entry name" value="PBP2_LTTR_substrate"/>
    <property type="match status" value="1"/>
</dbReference>
<dbReference type="InterPro" id="IPR036390">
    <property type="entry name" value="WH_DNA-bd_sf"/>
</dbReference>
<dbReference type="AlphaFoldDB" id="A0A1I3D192"/>
<dbReference type="RefSeq" id="WP_092092942.1">
    <property type="nucleotide sequence ID" value="NZ_FOQE01000026.1"/>
</dbReference>
<evidence type="ECO:0000256" key="2">
    <source>
        <dbReference type="ARBA" id="ARBA00023015"/>
    </source>
</evidence>
<evidence type="ECO:0000256" key="4">
    <source>
        <dbReference type="ARBA" id="ARBA00023163"/>
    </source>
</evidence>
<dbReference type="PROSITE" id="PS50931">
    <property type="entry name" value="HTH_LYSR"/>
    <property type="match status" value="1"/>
</dbReference>
<comment type="similarity">
    <text evidence="1">Belongs to the LysR transcriptional regulatory family.</text>
</comment>
<dbReference type="SUPFAM" id="SSF53850">
    <property type="entry name" value="Periplasmic binding protein-like II"/>
    <property type="match status" value="1"/>
</dbReference>
<dbReference type="Proteomes" id="UP000198668">
    <property type="component" value="Unassembled WGS sequence"/>
</dbReference>
<dbReference type="PANTHER" id="PTHR30126:SF40">
    <property type="entry name" value="HTH-TYPE TRANSCRIPTIONAL REGULATOR GLTR"/>
    <property type="match status" value="1"/>
</dbReference>
<dbReference type="Pfam" id="PF00126">
    <property type="entry name" value="HTH_1"/>
    <property type="match status" value="1"/>
</dbReference>
<dbReference type="GO" id="GO:0003700">
    <property type="term" value="F:DNA-binding transcription factor activity"/>
    <property type="evidence" value="ECO:0007669"/>
    <property type="project" value="InterPro"/>
</dbReference>
<dbReference type="Pfam" id="PF03466">
    <property type="entry name" value="LysR_substrate"/>
    <property type="match status" value="1"/>
</dbReference>
<dbReference type="InterPro" id="IPR000847">
    <property type="entry name" value="LysR_HTH_N"/>
</dbReference>
<protein>
    <submittedName>
        <fullName evidence="6">DNA-binding transcriptional regulator, LysR family</fullName>
    </submittedName>
</protein>
<evidence type="ECO:0000259" key="5">
    <source>
        <dbReference type="PROSITE" id="PS50931"/>
    </source>
</evidence>
<organism evidence="6 7">
    <name type="scientific">Pisciglobus halotolerans</name>
    <dbReference type="NCBI Taxonomy" id="745365"/>
    <lineage>
        <taxon>Bacteria</taxon>
        <taxon>Bacillati</taxon>
        <taxon>Bacillota</taxon>
        <taxon>Bacilli</taxon>
        <taxon>Lactobacillales</taxon>
        <taxon>Carnobacteriaceae</taxon>
    </lineage>
</organism>
<dbReference type="OrthoDB" id="9803735at2"/>
<dbReference type="GO" id="GO:0000976">
    <property type="term" value="F:transcription cis-regulatory region binding"/>
    <property type="evidence" value="ECO:0007669"/>
    <property type="project" value="TreeGrafter"/>
</dbReference>
<dbReference type="InterPro" id="IPR005119">
    <property type="entry name" value="LysR_subst-bd"/>
</dbReference>
<proteinExistence type="inferred from homology"/>
<dbReference type="PANTHER" id="PTHR30126">
    <property type="entry name" value="HTH-TYPE TRANSCRIPTIONAL REGULATOR"/>
    <property type="match status" value="1"/>
</dbReference>
<keyword evidence="7" id="KW-1185">Reference proteome</keyword>